<sequence>MARVVRFHQLGGPEVLRIEHVDIPDPSQGEVRIRVKALGLNRAEALLRAGTYIETPTFPSGLGLEAAGLIEAVGPGVEGLAPGDAVSLVPPQSMVRWPTYGERINMPAALVVKHPPALDWDTAAATWMPYLTAYGALIDLAGLRRGDFVVVTAASSSVGLAAIQIANRVGAIPIAVTRTSAKWQALLEQGAAYVVASGEEDLAARLAEISGTQGVRVVLDPIGGPIVAPLTAAMAEGGIFIEYGGLSPEPTPFPLFAVLSKRLTLRGYLVHEITGDPVRLEAAKRFILDGLESGAFRPVIARTFVFDQIVEAHRYLESNEQFGKVVVRV</sequence>
<organism evidence="4 5">
    <name type="scientific">Pseudomonas indica</name>
    <dbReference type="NCBI Taxonomy" id="137658"/>
    <lineage>
        <taxon>Bacteria</taxon>
        <taxon>Pseudomonadati</taxon>
        <taxon>Pseudomonadota</taxon>
        <taxon>Gammaproteobacteria</taxon>
        <taxon>Pseudomonadales</taxon>
        <taxon>Pseudomonadaceae</taxon>
        <taxon>Pseudomonas</taxon>
    </lineage>
</organism>
<dbReference type="Proteomes" id="UP000198706">
    <property type="component" value="Unassembled WGS sequence"/>
</dbReference>
<feature type="domain" description="Enoyl reductase (ER)" evidence="3">
    <location>
        <begin position="11"/>
        <end position="327"/>
    </location>
</feature>
<dbReference type="GO" id="GO:0016651">
    <property type="term" value="F:oxidoreductase activity, acting on NAD(P)H"/>
    <property type="evidence" value="ECO:0007669"/>
    <property type="project" value="TreeGrafter"/>
</dbReference>
<keyword evidence="1" id="KW-0521">NADP</keyword>
<keyword evidence="5" id="KW-1185">Reference proteome</keyword>
<evidence type="ECO:0000256" key="1">
    <source>
        <dbReference type="ARBA" id="ARBA00022857"/>
    </source>
</evidence>
<evidence type="ECO:0000313" key="5">
    <source>
        <dbReference type="Proteomes" id="UP000198706"/>
    </source>
</evidence>
<evidence type="ECO:0000313" key="4">
    <source>
        <dbReference type="EMBL" id="SDJ35203.1"/>
    </source>
</evidence>
<dbReference type="STRING" id="137658.SAMN05216186_101225"/>
<dbReference type="PANTHER" id="PTHR48106:SF5">
    <property type="entry name" value="ZINC-CONTAINING ALCOHOL DEHYDROGENASE"/>
    <property type="match status" value="1"/>
</dbReference>
<proteinExistence type="predicted"/>
<dbReference type="GO" id="GO:0070402">
    <property type="term" value="F:NADPH binding"/>
    <property type="evidence" value="ECO:0007669"/>
    <property type="project" value="TreeGrafter"/>
</dbReference>
<dbReference type="PANTHER" id="PTHR48106">
    <property type="entry name" value="QUINONE OXIDOREDUCTASE PIG3-RELATED"/>
    <property type="match status" value="1"/>
</dbReference>
<dbReference type="InterPro" id="IPR013149">
    <property type="entry name" value="ADH-like_C"/>
</dbReference>
<dbReference type="InterPro" id="IPR036291">
    <property type="entry name" value="NAD(P)-bd_dom_sf"/>
</dbReference>
<evidence type="ECO:0000259" key="3">
    <source>
        <dbReference type="SMART" id="SM00829"/>
    </source>
</evidence>
<dbReference type="InterPro" id="IPR020843">
    <property type="entry name" value="ER"/>
</dbReference>
<dbReference type="SMART" id="SM00829">
    <property type="entry name" value="PKS_ER"/>
    <property type="match status" value="1"/>
</dbReference>
<dbReference type="SUPFAM" id="SSF51735">
    <property type="entry name" value="NAD(P)-binding Rossmann-fold domains"/>
    <property type="match status" value="1"/>
</dbReference>
<gene>
    <name evidence="4" type="ORF">SAMN05216186_101225</name>
</gene>
<name>A0A1G8T173_9PSED</name>
<accession>A0A1G8T173</accession>
<dbReference type="InterPro" id="IPR011032">
    <property type="entry name" value="GroES-like_sf"/>
</dbReference>
<dbReference type="SUPFAM" id="SSF50129">
    <property type="entry name" value="GroES-like"/>
    <property type="match status" value="1"/>
</dbReference>
<evidence type="ECO:0000256" key="2">
    <source>
        <dbReference type="ARBA" id="ARBA00023002"/>
    </source>
</evidence>
<dbReference type="Pfam" id="PF08240">
    <property type="entry name" value="ADH_N"/>
    <property type="match status" value="1"/>
</dbReference>
<dbReference type="EMBL" id="FNFD01000001">
    <property type="protein sequence ID" value="SDJ35203.1"/>
    <property type="molecule type" value="Genomic_DNA"/>
</dbReference>
<dbReference type="AlphaFoldDB" id="A0A1G8T173"/>
<protein>
    <submittedName>
        <fullName evidence="4">NADPH:quinone reductase</fullName>
    </submittedName>
</protein>
<dbReference type="CDD" id="cd08268">
    <property type="entry name" value="MDR2"/>
    <property type="match status" value="1"/>
</dbReference>
<dbReference type="Pfam" id="PF00107">
    <property type="entry name" value="ADH_zinc_N"/>
    <property type="match status" value="1"/>
</dbReference>
<reference evidence="4 5" key="1">
    <citation type="submission" date="2016-10" db="EMBL/GenBank/DDBJ databases">
        <authorList>
            <person name="de Groot N.N."/>
        </authorList>
    </citation>
    <scope>NUCLEOTIDE SEQUENCE [LARGE SCALE GENOMIC DNA]</scope>
    <source>
        <strain evidence="4 5">JCM 21544</strain>
    </source>
</reference>
<keyword evidence="2" id="KW-0560">Oxidoreductase</keyword>
<dbReference type="RefSeq" id="WP_084333046.1">
    <property type="nucleotide sequence ID" value="NZ_FNFD01000001.1"/>
</dbReference>
<dbReference type="Gene3D" id="3.40.50.720">
    <property type="entry name" value="NAD(P)-binding Rossmann-like Domain"/>
    <property type="match status" value="1"/>
</dbReference>
<dbReference type="Gene3D" id="3.90.180.10">
    <property type="entry name" value="Medium-chain alcohol dehydrogenases, catalytic domain"/>
    <property type="match status" value="1"/>
</dbReference>
<dbReference type="InterPro" id="IPR013154">
    <property type="entry name" value="ADH-like_N"/>
</dbReference>